<keyword evidence="1" id="KW-0812">Transmembrane</keyword>
<feature type="domain" description="GOLD" evidence="3">
    <location>
        <begin position="14"/>
        <end position="199"/>
    </location>
</feature>
<gene>
    <name evidence="4" type="ORF">TCON_0481</name>
</gene>
<dbReference type="EMBL" id="SBIQ01000018">
    <property type="protein sequence ID" value="KAF7684332.1"/>
    <property type="molecule type" value="Genomic_DNA"/>
</dbReference>
<accession>A0ABQ7I1H2</accession>
<organism evidence="4 5">
    <name type="scientific">Astathelohania contejeani</name>
    <dbReference type="NCBI Taxonomy" id="164912"/>
    <lineage>
        <taxon>Eukaryota</taxon>
        <taxon>Fungi</taxon>
        <taxon>Fungi incertae sedis</taxon>
        <taxon>Microsporidia</taxon>
        <taxon>Astathelohaniidae</taxon>
        <taxon>Astathelohania</taxon>
    </lineage>
</organism>
<keyword evidence="2" id="KW-0732">Signal</keyword>
<dbReference type="Proteomes" id="UP001516464">
    <property type="component" value="Unassembled WGS sequence"/>
</dbReference>
<feature type="transmembrane region" description="Helical" evidence="1">
    <location>
        <begin position="168"/>
        <end position="192"/>
    </location>
</feature>
<protein>
    <recommendedName>
        <fullName evidence="3">GOLD domain-containing protein</fullName>
    </recommendedName>
</protein>
<evidence type="ECO:0000313" key="5">
    <source>
        <dbReference type="Proteomes" id="UP001516464"/>
    </source>
</evidence>
<keyword evidence="5" id="KW-1185">Reference proteome</keyword>
<keyword evidence="1" id="KW-1133">Transmembrane helix</keyword>
<evidence type="ECO:0000259" key="3">
    <source>
        <dbReference type="Pfam" id="PF01105"/>
    </source>
</evidence>
<keyword evidence="1" id="KW-0472">Membrane</keyword>
<comment type="caution">
    <text evidence="4">The sequence shown here is derived from an EMBL/GenBank/DDBJ whole genome shotgun (WGS) entry which is preliminary data.</text>
</comment>
<evidence type="ECO:0000256" key="1">
    <source>
        <dbReference type="SAM" id="Phobius"/>
    </source>
</evidence>
<proteinExistence type="predicted"/>
<name>A0ABQ7I1H2_9MICR</name>
<sequence>MSFLLVLLQFISSITIKFNDNSPVLIELDIIENQIVQGHFKAIGNINSTFEVSIRGDETNRYYFAPQKLETNGTETAFSFNTNEPDEIGLLINPTPLASVGHMTNRGKLELALKTRFDTFDKETAKDVKIKPAMQQLLAVEKLLKQMARRTSDRVGMMHSVQNEHRKLIMFVVFFSLFTLGLFAGINAYEVYSFKRFLKRKKLI</sequence>
<evidence type="ECO:0000313" key="4">
    <source>
        <dbReference type="EMBL" id="KAF7684332.1"/>
    </source>
</evidence>
<feature type="chain" id="PRO_5046498297" description="GOLD domain-containing protein" evidence="2">
    <location>
        <begin position="17"/>
        <end position="204"/>
    </location>
</feature>
<feature type="signal peptide" evidence="2">
    <location>
        <begin position="1"/>
        <end position="16"/>
    </location>
</feature>
<reference evidence="4 5" key="1">
    <citation type="submission" date="2019-01" db="EMBL/GenBank/DDBJ databases">
        <title>Genomes sequencing and comparative genomics of infectious freshwater microsporidia, Cucumispora dikerogammari and Thelohania contejeani.</title>
        <authorList>
            <person name="Cormier A."/>
            <person name="Giraud I."/>
            <person name="Wattier R."/>
            <person name="Teixeira M."/>
            <person name="Grandjean F."/>
            <person name="Rigaud T."/>
            <person name="Cordaux R."/>
        </authorList>
    </citation>
    <scope>NUCLEOTIDE SEQUENCE [LARGE SCALE GENOMIC DNA]</scope>
    <source>
        <strain evidence="4">T1</strain>
        <tissue evidence="4">Spores</tissue>
    </source>
</reference>
<dbReference type="Pfam" id="PF01105">
    <property type="entry name" value="EMP24_GP25L"/>
    <property type="match status" value="1"/>
</dbReference>
<dbReference type="InterPro" id="IPR009038">
    <property type="entry name" value="GOLD_dom"/>
</dbReference>
<evidence type="ECO:0000256" key="2">
    <source>
        <dbReference type="SAM" id="SignalP"/>
    </source>
</evidence>